<proteinExistence type="predicted"/>
<reference evidence="1 2" key="1">
    <citation type="submission" date="2016-10" db="EMBL/GenBank/DDBJ databases">
        <authorList>
            <person name="de Groot N.N."/>
        </authorList>
    </citation>
    <scope>NUCLEOTIDE SEQUENCE [LARGE SCALE GENOMIC DNA]</scope>
    <source>
        <strain evidence="1 2">DSM 25232</strain>
    </source>
</reference>
<evidence type="ECO:0000313" key="2">
    <source>
        <dbReference type="Proteomes" id="UP000198521"/>
    </source>
</evidence>
<gene>
    <name evidence="1" type="ORF">SAMN04487910_0573</name>
</gene>
<dbReference type="EMBL" id="FOAB01000001">
    <property type="protein sequence ID" value="SEK45816.1"/>
    <property type="molecule type" value="Genomic_DNA"/>
</dbReference>
<protein>
    <submittedName>
        <fullName evidence="1">Uncharacterized protein</fullName>
    </submittedName>
</protein>
<organism evidence="1 2">
    <name type="scientific">Aquimarina amphilecti</name>
    <dbReference type="NCBI Taxonomy" id="1038014"/>
    <lineage>
        <taxon>Bacteria</taxon>
        <taxon>Pseudomonadati</taxon>
        <taxon>Bacteroidota</taxon>
        <taxon>Flavobacteriia</taxon>
        <taxon>Flavobacteriales</taxon>
        <taxon>Flavobacteriaceae</taxon>
        <taxon>Aquimarina</taxon>
    </lineage>
</organism>
<name>A0A1H7H5Y9_AQUAM</name>
<keyword evidence="2" id="KW-1185">Reference proteome</keyword>
<dbReference type="AlphaFoldDB" id="A0A1H7H5Y9"/>
<evidence type="ECO:0000313" key="1">
    <source>
        <dbReference type="EMBL" id="SEK45816.1"/>
    </source>
</evidence>
<dbReference type="Proteomes" id="UP000198521">
    <property type="component" value="Unassembled WGS sequence"/>
</dbReference>
<sequence length="58" mass="6764">MKKIKIFGTVLSKTDQKSIHGGRAEQSVWPDGYLHWYCHNHYDSDADYDFCMKVLGEI</sequence>
<dbReference type="RefSeq" id="WP_170836985.1">
    <property type="nucleotide sequence ID" value="NZ_FOAB01000001.1"/>
</dbReference>
<accession>A0A1H7H5Y9</accession>